<dbReference type="STRING" id="1076935.U4LI79"/>
<dbReference type="Proteomes" id="UP000018144">
    <property type="component" value="Unassembled WGS sequence"/>
</dbReference>
<dbReference type="OrthoDB" id="2351940at2759"/>
<feature type="compositionally biased region" description="Basic residues" evidence="1">
    <location>
        <begin position="44"/>
        <end position="53"/>
    </location>
</feature>
<evidence type="ECO:0000256" key="1">
    <source>
        <dbReference type="SAM" id="MobiDB-lite"/>
    </source>
</evidence>
<keyword evidence="3" id="KW-1185">Reference proteome</keyword>
<dbReference type="AlphaFoldDB" id="U4LI79"/>
<feature type="region of interest" description="Disordered" evidence="1">
    <location>
        <begin position="217"/>
        <end position="241"/>
    </location>
</feature>
<evidence type="ECO:0000313" key="2">
    <source>
        <dbReference type="EMBL" id="CCX12039.1"/>
    </source>
</evidence>
<proteinExistence type="predicted"/>
<dbReference type="eggNOG" id="ENOG502S728">
    <property type="taxonomic scope" value="Eukaryota"/>
</dbReference>
<dbReference type="EMBL" id="HF935675">
    <property type="protein sequence ID" value="CCX12039.1"/>
    <property type="molecule type" value="Genomic_DNA"/>
</dbReference>
<protein>
    <submittedName>
        <fullName evidence="2">Uncharacterized protein</fullName>
    </submittedName>
</protein>
<sequence length="318" mass="36607">MNFEEPDDYNQQASVYSLDRPILSALQRRNALRHRTMHMSSIRRAARPQHHTSRYPLSQLVTPSPPPRSPSEEPARKRRRMVKGPQRNPEEIPMELRHCDGGRYEGGVGYRDYSPECALRNDESVYCTKNKTCNMILRHRDNACFSITKIIIRAPNIGYNAPYEFPRLRYSSSRIPNSPSMSSVRAGMVFIVMNDTDLLAKTDYSFKYDANPESDTSLQFVKRDEEEPDDLSNYSTDTEWPSEINKPPPLELLEPHAKFVHSDTSECTEHVLDFTTPIEGKYILLKFFAAKEHANIDIQYIGAIGYVGRRVFPAITMR</sequence>
<evidence type="ECO:0000313" key="3">
    <source>
        <dbReference type="Proteomes" id="UP000018144"/>
    </source>
</evidence>
<reference evidence="2 3" key="1">
    <citation type="journal article" date="2013" name="PLoS Genet.">
        <title>The genome and development-dependent transcriptomes of Pyronema confluens: a window into fungal evolution.</title>
        <authorList>
            <person name="Traeger S."/>
            <person name="Altegoer F."/>
            <person name="Freitag M."/>
            <person name="Gabaldon T."/>
            <person name="Kempken F."/>
            <person name="Kumar A."/>
            <person name="Marcet-Houben M."/>
            <person name="Poggeler S."/>
            <person name="Stajich J.E."/>
            <person name="Nowrousian M."/>
        </authorList>
    </citation>
    <scope>NUCLEOTIDE SEQUENCE [LARGE SCALE GENOMIC DNA]</scope>
    <source>
        <strain evidence="3">CBS 100304</strain>
        <tissue evidence="2">Vegetative mycelium</tissue>
    </source>
</reference>
<organism evidence="2 3">
    <name type="scientific">Pyronema omphalodes (strain CBS 100304)</name>
    <name type="common">Pyronema confluens</name>
    <dbReference type="NCBI Taxonomy" id="1076935"/>
    <lineage>
        <taxon>Eukaryota</taxon>
        <taxon>Fungi</taxon>
        <taxon>Dikarya</taxon>
        <taxon>Ascomycota</taxon>
        <taxon>Pezizomycotina</taxon>
        <taxon>Pezizomycetes</taxon>
        <taxon>Pezizales</taxon>
        <taxon>Pyronemataceae</taxon>
        <taxon>Pyronema</taxon>
    </lineage>
</organism>
<gene>
    <name evidence="2" type="ORF">PCON_11633</name>
</gene>
<feature type="region of interest" description="Disordered" evidence="1">
    <location>
        <begin position="40"/>
        <end position="93"/>
    </location>
</feature>
<name>U4LI79_PYROM</name>
<accession>U4LI79</accession>